<dbReference type="Gene3D" id="3.40.50.1820">
    <property type="entry name" value="alpha/beta hydrolase"/>
    <property type="match status" value="1"/>
</dbReference>
<dbReference type="InterPro" id="IPR029058">
    <property type="entry name" value="AB_hydrolase_fold"/>
</dbReference>
<gene>
    <name evidence="3" type="ORF">ACFPIK_02875</name>
</gene>
<dbReference type="SUPFAM" id="SSF53474">
    <property type="entry name" value="alpha/beta-Hydrolases"/>
    <property type="match status" value="1"/>
</dbReference>
<proteinExistence type="predicted"/>
<dbReference type="InterPro" id="IPR000073">
    <property type="entry name" value="AB_hydrolase_1"/>
</dbReference>
<dbReference type="RefSeq" id="WP_377912026.1">
    <property type="nucleotide sequence ID" value="NZ_JBHSKS010000002.1"/>
</dbReference>
<comment type="caution">
    <text evidence="3">The sequence shown here is derived from an EMBL/GenBank/DDBJ whole genome shotgun (WGS) entry which is preliminary data.</text>
</comment>
<dbReference type="EMBL" id="JBHSKS010000002">
    <property type="protein sequence ID" value="MFC5190695.1"/>
    <property type="molecule type" value="Genomic_DNA"/>
</dbReference>
<dbReference type="GO" id="GO:0016787">
    <property type="term" value="F:hydrolase activity"/>
    <property type="evidence" value="ECO:0007669"/>
    <property type="project" value="UniProtKB-KW"/>
</dbReference>
<keyword evidence="4" id="KW-1185">Reference proteome</keyword>
<dbReference type="Pfam" id="PF12697">
    <property type="entry name" value="Abhydrolase_6"/>
    <property type="match status" value="1"/>
</dbReference>
<protein>
    <submittedName>
        <fullName evidence="3">Alpha/beta hydrolase</fullName>
    </submittedName>
</protein>
<organism evidence="3 4">
    <name type="scientific">Algoriphagus aquatilis</name>
    <dbReference type="NCBI Taxonomy" id="490186"/>
    <lineage>
        <taxon>Bacteria</taxon>
        <taxon>Pseudomonadati</taxon>
        <taxon>Bacteroidota</taxon>
        <taxon>Cytophagia</taxon>
        <taxon>Cytophagales</taxon>
        <taxon>Cyclobacteriaceae</taxon>
        <taxon>Algoriphagus</taxon>
    </lineage>
</organism>
<evidence type="ECO:0000313" key="4">
    <source>
        <dbReference type="Proteomes" id="UP001596163"/>
    </source>
</evidence>
<dbReference type="PANTHER" id="PTHR43798:SF31">
    <property type="entry name" value="AB HYDROLASE SUPERFAMILY PROTEIN YCLE"/>
    <property type="match status" value="1"/>
</dbReference>
<sequence length="356" mass="39937">MLRKIFLGLFASAMILAVLYMLGPKVQEEKLTIHFPEVPTQLDELEAYLKQREDTVKGLKPGNEAYIQWADSTKQKTTYSIVYIHGFGAGPMEGDPVHRFLGEHFGANVFVTRLPEHGIRRPNGMEYMTAQKLADGAGEAYQIGKSLGDSVIVVGTSMGGALTLLLASQQPDIKALVLYSPAIRDAGGRLETFFKPWTKLIMEKTMTENGSMDMKRTGEKGQFWSEVQHINGYESLAKLMYSNMNKVTFEKVKQPVFLGYYYKSEQEQDFVVSVPKMLEMYGQLGTAPELKKEMAFPGTADHVIASSITSKDWQTVMFSTIDFLENVAKVPARAAFQERVEEMAKANELLKEIQKD</sequence>
<keyword evidence="1 3" id="KW-0378">Hydrolase</keyword>
<dbReference type="InterPro" id="IPR050266">
    <property type="entry name" value="AB_hydrolase_sf"/>
</dbReference>
<feature type="domain" description="AB hydrolase-1" evidence="2">
    <location>
        <begin position="81"/>
        <end position="187"/>
    </location>
</feature>
<dbReference type="Proteomes" id="UP001596163">
    <property type="component" value="Unassembled WGS sequence"/>
</dbReference>
<accession>A0ABW0BSU3</accession>
<evidence type="ECO:0000256" key="1">
    <source>
        <dbReference type="ARBA" id="ARBA00022801"/>
    </source>
</evidence>
<reference evidence="4" key="1">
    <citation type="journal article" date="2019" name="Int. J. Syst. Evol. Microbiol.">
        <title>The Global Catalogue of Microorganisms (GCM) 10K type strain sequencing project: providing services to taxonomists for standard genome sequencing and annotation.</title>
        <authorList>
            <consortium name="The Broad Institute Genomics Platform"/>
            <consortium name="The Broad Institute Genome Sequencing Center for Infectious Disease"/>
            <person name="Wu L."/>
            <person name="Ma J."/>
        </authorList>
    </citation>
    <scope>NUCLEOTIDE SEQUENCE [LARGE SCALE GENOMIC DNA]</scope>
    <source>
        <strain evidence="4">CGMCC 1.7030</strain>
    </source>
</reference>
<evidence type="ECO:0000259" key="2">
    <source>
        <dbReference type="Pfam" id="PF12697"/>
    </source>
</evidence>
<dbReference type="PANTHER" id="PTHR43798">
    <property type="entry name" value="MONOACYLGLYCEROL LIPASE"/>
    <property type="match status" value="1"/>
</dbReference>
<evidence type="ECO:0000313" key="3">
    <source>
        <dbReference type="EMBL" id="MFC5190695.1"/>
    </source>
</evidence>
<name>A0ABW0BSU3_9BACT</name>